<dbReference type="EMBL" id="QBIY01011468">
    <property type="protein sequence ID" value="RXN31427.1"/>
    <property type="molecule type" value="Genomic_DNA"/>
</dbReference>
<proteinExistence type="predicted"/>
<feature type="region of interest" description="Disordered" evidence="1">
    <location>
        <begin position="105"/>
        <end position="126"/>
    </location>
</feature>
<name>A0A498NID3_LABRO</name>
<dbReference type="Proteomes" id="UP000290572">
    <property type="component" value="Unassembled WGS sequence"/>
</dbReference>
<keyword evidence="3" id="KW-1185">Reference proteome</keyword>
<protein>
    <submittedName>
        <fullName evidence="2">Uncharacterized protein</fullName>
    </submittedName>
</protein>
<evidence type="ECO:0000313" key="3">
    <source>
        <dbReference type="Proteomes" id="UP000290572"/>
    </source>
</evidence>
<organism evidence="2 3">
    <name type="scientific">Labeo rohita</name>
    <name type="common">Indian major carp</name>
    <name type="synonym">Cyprinus rohita</name>
    <dbReference type="NCBI Taxonomy" id="84645"/>
    <lineage>
        <taxon>Eukaryota</taxon>
        <taxon>Metazoa</taxon>
        <taxon>Chordata</taxon>
        <taxon>Craniata</taxon>
        <taxon>Vertebrata</taxon>
        <taxon>Euteleostomi</taxon>
        <taxon>Actinopterygii</taxon>
        <taxon>Neopterygii</taxon>
        <taxon>Teleostei</taxon>
        <taxon>Ostariophysi</taxon>
        <taxon>Cypriniformes</taxon>
        <taxon>Cyprinidae</taxon>
        <taxon>Labeoninae</taxon>
        <taxon>Labeonini</taxon>
        <taxon>Labeo</taxon>
    </lineage>
</organism>
<comment type="caution">
    <text evidence="2">The sequence shown here is derived from an EMBL/GenBank/DDBJ whole genome shotgun (WGS) entry which is preliminary data.</text>
</comment>
<evidence type="ECO:0000256" key="1">
    <source>
        <dbReference type="SAM" id="MobiDB-lite"/>
    </source>
</evidence>
<sequence length="191" mass="21626">MESKGKNWSQLLVFGCSEDAMHPTAKIHSCQTLAVRMKYRRCACPRMDRLLRYTLVLTEGLEAQLVRVSVPVKLSDEALVQEQSVHYNADRERIHSERVLLSAETKRRERAKREREREKRERVYPVTESADAAPTVPLSVEKKGKSGSLRCGCGTKSCVKSAEQLIRRGFGRSALEITHLAVIQLGGIWFS</sequence>
<evidence type="ECO:0000313" key="2">
    <source>
        <dbReference type="EMBL" id="RXN31427.1"/>
    </source>
</evidence>
<feature type="compositionally biased region" description="Basic and acidic residues" evidence="1">
    <location>
        <begin position="105"/>
        <end position="123"/>
    </location>
</feature>
<reference evidence="2 3" key="1">
    <citation type="submission" date="2018-03" db="EMBL/GenBank/DDBJ databases">
        <title>Draft genome sequence of Rohu Carp (Labeo rohita).</title>
        <authorList>
            <person name="Das P."/>
            <person name="Kushwaha B."/>
            <person name="Joshi C.G."/>
            <person name="Kumar D."/>
            <person name="Nagpure N.S."/>
            <person name="Sahoo L."/>
            <person name="Das S.P."/>
            <person name="Bit A."/>
            <person name="Patnaik S."/>
            <person name="Meher P.K."/>
            <person name="Jayasankar P."/>
            <person name="Koringa P.G."/>
            <person name="Patel N.V."/>
            <person name="Hinsu A.T."/>
            <person name="Kumar R."/>
            <person name="Pandey M."/>
            <person name="Agarwal S."/>
            <person name="Srivastava S."/>
            <person name="Singh M."/>
            <person name="Iquebal M.A."/>
            <person name="Jaiswal S."/>
            <person name="Angadi U.B."/>
            <person name="Kumar N."/>
            <person name="Raza M."/>
            <person name="Shah T.M."/>
            <person name="Rai A."/>
            <person name="Jena J.K."/>
        </authorList>
    </citation>
    <scope>NUCLEOTIDE SEQUENCE [LARGE SCALE GENOMIC DNA]</scope>
    <source>
        <strain evidence="2">DASCIFA01</strain>
        <tissue evidence="2">Testis</tissue>
    </source>
</reference>
<accession>A0A498NID3</accession>
<gene>
    <name evidence="2" type="ORF">ROHU_036183</name>
</gene>
<dbReference type="AlphaFoldDB" id="A0A498NID3"/>